<reference evidence="10 11" key="1">
    <citation type="submission" date="2016-04" db="EMBL/GenBank/DDBJ databases">
        <authorList>
            <person name="Evans L.H."/>
            <person name="Alamgir A."/>
            <person name="Owens N."/>
            <person name="Weber N.D."/>
            <person name="Virtaneva K."/>
            <person name="Barbian K."/>
            <person name="Babar A."/>
            <person name="Rosenke K."/>
        </authorList>
    </citation>
    <scope>NUCLEOTIDE SEQUENCE [LARGE SCALE GENOMIC DNA]</scope>
    <source>
        <strain evidence="10 11">IFM 0406</strain>
    </source>
</reference>
<dbReference type="CDD" id="cd17320">
    <property type="entry name" value="MFS_MdfA_MDR_like"/>
    <property type="match status" value="1"/>
</dbReference>
<organism evidence="10 11">
    <name type="scientific">Nocardia terpenica</name>
    <dbReference type="NCBI Taxonomy" id="455432"/>
    <lineage>
        <taxon>Bacteria</taxon>
        <taxon>Bacillati</taxon>
        <taxon>Actinomycetota</taxon>
        <taxon>Actinomycetes</taxon>
        <taxon>Mycobacteriales</taxon>
        <taxon>Nocardiaceae</taxon>
        <taxon>Nocardia</taxon>
    </lineage>
</organism>
<dbReference type="EMBL" id="LWGR01000003">
    <property type="protein sequence ID" value="KZM75605.1"/>
    <property type="molecule type" value="Genomic_DNA"/>
</dbReference>
<evidence type="ECO:0000256" key="3">
    <source>
        <dbReference type="ARBA" id="ARBA00022448"/>
    </source>
</evidence>
<feature type="transmembrane region" description="Helical" evidence="8">
    <location>
        <begin position="230"/>
        <end position="249"/>
    </location>
</feature>
<evidence type="ECO:0000256" key="1">
    <source>
        <dbReference type="ARBA" id="ARBA00004651"/>
    </source>
</evidence>
<feature type="transmembrane region" description="Helical" evidence="8">
    <location>
        <begin position="93"/>
        <end position="115"/>
    </location>
</feature>
<dbReference type="Proteomes" id="UP000076512">
    <property type="component" value="Unassembled WGS sequence"/>
</dbReference>
<comment type="subcellular location">
    <subcellularLocation>
        <location evidence="1">Cell membrane</location>
        <topology evidence="1">Multi-pass membrane protein</topology>
    </subcellularLocation>
</comment>
<comment type="caution">
    <text evidence="10">The sequence shown here is derived from an EMBL/GenBank/DDBJ whole genome shotgun (WGS) entry which is preliminary data.</text>
</comment>
<feature type="transmembrane region" description="Helical" evidence="8">
    <location>
        <begin position="178"/>
        <end position="200"/>
    </location>
</feature>
<evidence type="ECO:0000256" key="5">
    <source>
        <dbReference type="ARBA" id="ARBA00022692"/>
    </source>
</evidence>
<sequence length="415" mass="42096">MFDTESRTAAAGPPTGHEVRRGRAALLILLGGLSAMAPFCIDMYLPALPRISAELHSNASSVQTTLTACLVGLGVGQLIGGPISDVRGRRGPLLVGMTVFALASLVCAFAPSVGVLVGARLVQGLAGSTGIVIANAVVRDLFTGDTAARYYSRLMVISALGPVLAPIVGAQLLRVVSWRGIFVVLAVLGAVFVIGVLAILGETLPGEQRVSGSPGQLRAGLRALVADRTFVGVLCVAGIAFGTLFAYISGSPYLLQGRFGASAQLFSLLFALNAIGIATAGWINGRVVGRVRPQHMLSWGIGGLVGAGAGLLVVALTGTSALVAVCVPLFVLAFSIGLLLPNCMTLGVAEAVNAGSAASLIGLTQYVFAGIVAPFAGISNGHSALPMAVLVTSLAVVAVAVRPLVRKQEVEGSGK</sequence>
<dbReference type="Pfam" id="PF07690">
    <property type="entry name" value="MFS_1"/>
    <property type="match status" value="1"/>
</dbReference>
<dbReference type="RefSeq" id="WP_067583292.1">
    <property type="nucleotide sequence ID" value="NZ_JABMCZ010000001.1"/>
</dbReference>
<dbReference type="InterPro" id="IPR036259">
    <property type="entry name" value="MFS_trans_sf"/>
</dbReference>
<evidence type="ECO:0000313" key="11">
    <source>
        <dbReference type="Proteomes" id="UP000076512"/>
    </source>
</evidence>
<dbReference type="SUPFAM" id="SSF103473">
    <property type="entry name" value="MFS general substrate transporter"/>
    <property type="match status" value="1"/>
</dbReference>
<proteinExistence type="inferred from homology"/>
<feature type="transmembrane region" description="Helical" evidence="8">
    <location>
        <begin position="150"/>
        <end position="172"/>
    </location>
</feature>
<dbReference type="AlphaFoldDB" id="A0A161WQJ9"/>
<keyword evidence="3" id="KW-0813">Transport</keyword>
<feature type="domain" description="Major facilitator superfamily (MFS) profile" evidence="9">
    <location>
        <begin position="24"/>
        <end position="410"/>
    </location>
</feature>
<keyword evidence="4" id="KW-1003">Cell membrane</keyword>
<protein>
    <recommendedName>
        <fullName evidence="9">Major facilitator superfamily (MFS) profile domain-containing protein</fullName>
    </recommendedName>
</protein>
<accession>A0A161WQJ9</accession>
<evidence type="ECO:0000256" key="2">
    <source>
        <dbReference type="ARBA" id="ARBA00006236"/>
    </source>
</evidence>
<evidence type="ECO:0000259" key="9">
    <source>
        <dbReference type="PROSITE" id="PS50850"/>
    </source>
</evidence>
<evidence type="ECO:0000313" key="10">
    <source>
        <dbReference type="EMBL" id="KZM75605.1"/>
    </source>
</evidence>
<dbReference type="GO" id="GO:0005886">
    <property type="term" value="C:plasma membrane"/>
    <property type="evidence" value="ECO:0007669"/>
    <property type="project" value="UniProtKB-SubCell"/>
</dbReference>
<dbReference type="InterPro" id="IPR020846">
    <property type="entry name" value="MFS_dom"/>
</dbReference>
<feature type="transmembrane region" description="Helical" evidence="8">
    <location>
        <begin position="65"/>
        <end position="81"/>
    </location>
</feature>
<dbReference type="InterPro" id="IPR011701">
    <property type="entry name" value="MFS"/>
</dbReference>
<feature type="transmembrane region" description="Helical" evidence="8">
    <location>
        <begin position="384"/>
        <end position="405"/>
    </location>
</feature>
<keyword evidence="11" id="KW-1185">Reference proteome</keyword>
<dbReference type="Gene3D" id="1.20.1720.10">
    <property type="entry name" value="Multidrug resistance protein D"/>
    <property type="match status" value="1"/>
</dbReference>
<keyword evidence="6 8" id="KW-1133">Transmembrane helix</keyword>
<dbReference type="STRING" id="455432.AWN90_19760"/>
<dbReference type="PANTHER" id="PTHR23502">
    <property type="entry name" value="MAJOR FACILITATOR SUPERFAMILY"/>
    <property type="match status" value="1"/>
</dbReference>
<dbReference type="GO" id="GO:1990961">
    <property type="term" value="P:xenobiotic detoxification by transmembrane export across the plasma membrane"/>
    <property type="evidence" value="ECO:0007669"/>
    <property type="project" value="InterPro"/>
</dbReference>
<evidence type="ECO:0000256" key="7">
    <source>
        <dbReference type="ARBA" id="ARBA00023136"/>
    </source>
</evidence>
<dbReference type="PANTHER" id="PTHR23502:SF132">
    <property type="entry name" value="POLYAMINE TRANSPORTER 2-RELATED"/>
    <property type="match status" value="1"/>
</dbReference>
<keyword evidence="5 8" id="KW-0812">Transmembrane</keyword>
<dbReference type="PRINTS" id="PR01035">
    <property type="entry name" value="TCRTETA"/>
</dbReference>
<dbReference type="GO" id="GO:0042910">
    <property type="term" value="F:xenobiotic transmembrane transporter activity"/>
    <property type="evidence" value="ECO:0007669"/>
    <property type="project" value="InterPro"/>
</dbReference>
<evidence type="ECO:0000256" key="4">
    <source>
        <dbReference type="ARBA" id="ARBA00022475"/>
    </source>
</evidence>
<evidence type="ECO:0000256" key="6">
    <source>
        <dbReference type="ARBA" id="ARBA00022989"/>
    </source>
</evidence>
<evidence type="ECO:0000256" key="8">
    <source>
        <dbReference type="SAM" id="Phobius"/>
    </source>
</evidence>
<feature type="transmembrane region" description="Helical" evidence="8">
    <location>
        <begin position="24"/>
        <end position="45"/>
    </location>
</feature>
<dbReference type="InterPro" id="IPR001958">
    <property type="entry name" value="Tet-R_TetA/multi-R_MdtG-like"/>
</dbReference>
<feature type="transmembrane region" description="Helical" evidence="8">
    <location>
        <begin position="352"/>
        <end position="378"/>
    </location>
</feature>
<feature type="transmembrane region" description="Helical" evidence="8">
    <location>
        <begin position="121"/>
        <end position="138"/>
    </location>
</feature>
<dbReference type="InterPro" id="IPR004812">
    <property type="entry name" value="Efflux_drug-R_Bcr/CmlA"/>
</dbReference>
<feature type="transmembrane region" description="Helical" evidence="8">
    <location>
        <begin position="321"/>
        <end position="340"/>
    </location>
</feature>
<gene>
    <name evidence="10" type="ORF">AWN90_19760</name>
</gene>
<dbReference type="PROSITE" id="PS50850">
    <property type="entry name" value="MFS"/>
    <property type="match status" value="1"/>
</dbReference>
<dbReference type="FunFam" id="1.20.1720.10:FF:000005">
    <property type="entry name" value="Bcr/CflA family efflux transporter"/>
    <property type="match status" value="1"/>
</dbReference>
<dbReference type="NCBIfam" id="TIGR00710">
    <property type="entry name" value="efflux_Bcr_CflA"/>
    <property type="match status" value="1"/>
</dbReference>
<keyword evidence="7 8" id="KW-0472">Membrane</keyword>
<feature type="transmembrane region" description="Helical" evidence="8">
    <location>
        <begin position="296"/>
        <end position="315"/>
    </location>
</feature>
<name>A0A161WQJ9_9NOCA</name>
<feature type="transmembrane region" description="Helical" evidence="8">
    <location>
        <begin position="261"/>
        <end position="284"/>
    </location>
</feature>
<comment type="similarity">
    <text evidence="2">Belongs to the major facilitator superfamily. Bcr/CmlA family.</text>
</comment>